<dbReference type="Pfam" id="PF00196">
    <property type="entry name" value="GerE"/>
    <property type="match status" value="1"/>
</dbReference>
<dbReference type="CDD" id="cd06170">
    <property type="entry name" value="LuxR_C_like"/>
    <property type="match status" value="1"/>
</dbReference>
<sequence length="903" mass="98047">MLLVHRDEELGHLKAALAECSGIRSRTIVVEGGVGCGKSALLAAFAEYAAEAGTTVLGARGMGADAETHMTVLDQLRVQLPSGIQPEEAAADPAWHLSDALRALSRQGPVVIYVDDAQDTDQASLFGLFQAAGRVPRTLLVFAESLHLPHRDPVIKTELLRQSDSLRIRLGPLDKKGVAEMIDGRIGGWHAGTVVDRIHRISAGNPLLLRALIEECSGRDDAGADAVTEPQPMEGGMYGQAVLTCLYRSGGVALQLGHILAVLGEAATRELLARVSGRPSAQLDRHIQALRGAGIIDGLSYRHQAARATVLADMAPAVREGLHRTAATALYEAGLPSPVVATQLLFGRCGAEPWQRVILRHAAEEALTEDDAGRAIDLLELALENSPDDEQRIEILLRLSLITWRVDPAAVESRYLPELIASMQAGRLSPAAVSALVRLLIAHGRIEDALEALHQQHGAPEAESEITPDVAWMWVRYGFHALEFPDEAPVRAPGAAPDGADARVPGVPRLKSSAETLLTHDPREWVSAAENFLKVTPLTDSTVGPLCSAIKALLFADCLDSAWHWCEQLVKEAQRRRCPGWAAVFAVIQGMVAVRQGSLADALSCIELAQSVLPERTWSVLVCGAHAVLSVIYTEMGALEEATRLFDLPVPADWEKSIYWLGYLRARGCLRLATDRPHAALSDFLRIGKIARRLGIDYPLMVSWCTDAAEAWIRLNEPEQASELLAQQEGKKLPSNGRSRGIALRLKAALAPVADRPRLLGQAVELLHDTGDRLELAKTFADLADAHESAGSPNRADIARRRAWHLARECGAQPLCRRLERDGRIGALAARERSVLKDEEPTAPAPGKVTRAERRVAELAARGHSNREISQRLNITISTVEQHLTRVYQKLHISRRDQIPVGL</sequence>
<dbReference type="InterPro" id="IPR011990">
    <property type="entry name" value="TPR-like_helical_dom_sf"/>
</dbReference>
<dbReference type="InterPro" id="IPR016032">
    <property type="entry name" value="Sig_transdc_resp-reg_C-effctor"/>
</dbReference>
<dbReference type="InterPro" id="IPR036388">
    <property type="entry name" value="WH-like_DNA-bd_sf"/>
</dbReference>
<organism evidence="4 5">
    <name type="scientific">Streptomyces coffeae</name>
    <dbReference type="NCBI Taxonomy" id="621382"/>
    <lineage>
        <taxon>Bacteria</taxon>
        <taxon>Bacillati</taxon>
        <taxon>Actinomycetota</taxon>
        <taxon>Actinomycetes</taxon>
        <taxon>Kitasatosporales</taxon>
        <taxon>Streptomycetaceae</taxon>
        <taxon>Streptomyces</taxon>
    </lineage>
</organism>
<dbReference type="SUPFAM" id="SSF46894">
    <property type="entry name" value="C-terminal effector domain of the bipartite response regulators"/>
    <property type="match status" value="1"/>
</dbReference>
<dbReference type="Proteomes" id="UP000634229">
    <property type="component" value="Unassembled WGS sequence"/>
</dbReference>
<dbReference type="EMBL" id="JAERRF010000046">
    <property type="protein sequence ID" value="MBL1102479.1"/>
    <property type="molecule type" value="Genomic_DNA"/>
</dbReference>
<dbReference type="Pfam" id="PF13191">
    <property type="entry name" value="AAA_16"/>
    <property type="match status" value="1"/>
</dbReference>
<evidence type="ECO:0000313" key="5">
    <source>
        <dbReference type="Proteomes" id="UP000634229"/>
    </source>
</evidence>
<dbReference type="SMART" id="SM00421">
    <property type="entry name" value="HTH_LUXR"/>
    <property type="match status" value="1"/>
</dbReference>
<protein>
    <submittedName>
        <fullName evidence="4">AAA family ATPase</fullName>
    </submittedName>
</protein>
<accession>A0ABS1NRB0</accession>
<dbReference type="Gene3D" id="1.10.10.10">
    <property type="entry name" value="Winged helix-like DNA-binding domain superfamily/Winged helix DNA-binding domain"/>
    <property type="match status" value="1"/>
</dbReference>
<dbReference type="Gene3D" id="3.40.50.300">
    <property type="entry name" value="P-loop containing nucleotide triphosphate hydrolases"/>
    <property type="match status" value="1"/>
</dbReference>
<dbReference type="PANTHER" id="PTHR16305:SF35">
    <property type="entry name" value="TRANSCRIPTIONAL ACTIVATOR DOMAIN"/>
    <property type="match status" value="1"/>
</dbReference>
<dbReference type="InterPro" id="IPR027417">
    <property type="entry name" value="P-loop_NTPase"/>
</dbReference>
<feature type="domain" description="HTH luxR-type" evidence="3">
    <location>
        <begin position="842"/>
        <end position="903"/>
    </location>
</feature>
<dbReference type="PROSITE" id="PS50043">
    <property type="entry name" value="HTH_LUXR_2"/>
    <property type="match status" value="1"/>
</dbReference>
<evidence type="ECO:0000256" key="2">
    <source>
        <dbReference type="ARBA" id="ARBA00022840"/>
    </source>
</evidence>
<comment type="caution">
    <text evidence="4">The sequence shown here is derived from an EMBL/GenBank/DDBJ whole genome shotgun (WGS) entry which is preliminary data.</text>
</comment>
<reference evidence="4 5" key="1">
    <citation type="submission" date="2021-01" db="EMBL/GenBank/DDBJ databases">
        <title>WGS of actinomycetes isolated from Thailand.</title>
        <authorList>
            <person name="Thawai C."/>
        </authorList>
    </citation>
    <scope>NUCLEOTIDE SEQUENCE [LARGE SCALE GENOMIC DNA]</scope>
    <source>
        <strain evidence="4 5">CA1R205</strain>
    </source>
</reference>
<dbReference type="RefSeq" id="WP_201882925.1">
    <property type="nucleotide sequence ID" value="NZ_JAERRF010000046.1"/>
</dbReference>
<dbReference type="InterPro" id="IPR041664">
    <property type="entry name" value="AAA_16"/>
</dbReference>
<dbReference type="PANTHER" id="PTHR16305">
    <property type="entry name" value="TESTICULAR SOLUBLE ADENYLYL CYCLASE"/>
    <property type="match status" value="1"/>
</dbReference>
<dbReference type="PRINTS" id="PR00038">
    <property type="entry name" value="HTHLUXR"/>
</dbReference>
<keyword evidence="2" id="KW-0067">ATP-binding</keyword>
<dbReference type="InterPro" id="IPR000792">
    <property type="entry name" value="Tscrpt_reg_LuxR_C"/>
</dbReference>
<evidence type="ECO:0000259" key="3">
    <source>
        <dbReference type="PROSITE" id="PS50043"/>
    </source>
</evidence>
<dbReference type="SUPFAM" id="SSF52540">
    <property type="entry name" value="P-loop containing nucleoside triphosphate hydrolases"/>
    <property type="match status" value="1"/>
</dbReference>
<keyword evidence="5" id="KW-1185">Reference proteome</keyword>
<evidence type="ECO:0000256" key="1">
    <source>
        <dbReference type="ARBA" id="ARBA00022741"/>
    </source>
</evidence>
<gene>
    <name evidence="4" type="ORF">JK363_38920</name>
</gene>
<dbReference type="SUPFAM" id="SSF48452">
    <property type="entry name" value="TPR-like"/>
    <property type="match status" value="1"/>
</dbReference>
<proteinExistence type="predicted"/>
<evidence type="ECO:0000313" key="4">
    <source>
        <dbReference type="EMBL" id="MBL1102479.1"/>
    </source>
</evidence>
<name>A0ABS1NRB0_9ACTN</name>
<keyword evidence="1" id="KW-0547">Nucleotide-binding</keyword>
<dbReference type="PROSITE" id="PS00622">
    <property type="entry name" value="HTH_LUXR_1"/>
    <property type="match status" value="1"/>
</dbReference>